<evidence type="ECO:0000259" key="4">
    <source>
        <dbReference type="PROSITE" id="PS50977"/>
    </source>
</evidence>
<dbReference type="InterPro" id="IPR001647">
    <property type="entry name" value="HTH_TetR"/>
</dbReference>
<evidence type="ECO:0000256" key="3">
    <source>
        <dbReference type="SAM" id="MobiDB-lite"/>
    </source>
</evidence>
<dbReference type="InterPro" id="IPR050109">
    <property type="entry name" value="HTH-type_TetR-like_transc_reg"/>
</dbReference>
<keyword evidence="1 2" id="KW-0238">DNA-binding</keyword>
<evidence type="ECO:0000313" key="5">
    <source>
        <dbReference type="EMBL" id="AAK23642.1"/>
    </source>
</evidence>
<evidence type="ECO:0000256" key="1">
    <source>
        <dbReference type="ARBA" id="ARBA00023125"/>
    </source>
</evidence>
<dbReference type="PROSITE" id="PS50977">
    <property type="entry name" value="HTH_TETR_2"/>
    <property type="match status" value="1"/>
</dbReference>
<accession>Q9A7Q6</accession>
<dbReference type="SUPFAM" id="SSF46689">
    <property type="entry name" value="Homeodomain-like"/>
    <property type="match status" value="1"/>
</dbReference>
<feature type="DNA-binding region" description="H-T-H motif" evidence="2">
    <location>
        <begin position="51"/>
        <end position="70"/>
    </location>
</feature>
<protein>
    <submittedName>
        <fullName evidence="5">Transcriptional regulator, TetR family</fullName>
    </submittedName>
</protein>
<reference evidence="5 6" key="1">
    <citation type="journal article" date="2001" name="Proc. Natl. Acad. Sci. U.S.A.">
        <title>Complete genome sequence of Caulobacter crescentus.</title>
        <authorList>
            <person name="Nierman W.C."/>
            <person name="Feldblyum T.V."/>
            <person name="Laub M.T."/>
            <person name="Paulsen I.T."/>
            <person name="Nelson K.E."/>
            <person name="Eisen J.A."/>
            <person name="Heidelberg J.F."/>
            <person name="Alley M.R."/>
            <person name="Ohta N."/>
            <person name="Maddock J.R."/>
            <person name="Potocka I."/>
            <person name="Nelson W.C."/>
            <person name="Newton A."/>
            <person name="Stephens C."/>
            <person name="Phadke N.D."/>
            <person name="Ely B."/>
            <person name="DeBoy R.T."/>
            <person name="Dodson R.J."/>
            <person name="Durkin A.S."/>
            <person name="Gwinn M.L."/>
            <person name="Haft D.H."/>
            <person name="Kolonay J.F."/>
            <person name="Smit J."/>
            <person name="Craven M.B."/>
            <person name="Khouri H."/>
            <person name="Shetty J."/>
            <person name="Berry K."/>
            <person name="Utterback T."/>
            <person name="Tran K."/>
            <person name="Wolf A."/>
            <person name="Vamathevan J."/>
            <person name="Ermolaeva M."/>
            <person name="White O."/>
            <person name="Salzberg S.L."/>
            <person name="Venter J.C."/>
            <person name="Shapiro L."/>
            <person name="Fraser C.M."/>
        </authorList>
    </citation>
    <scope>NUCLEOTIDE SEQUENCE [LARGE SCALE GENOMIC DNA]</scope>
    <source>
        <strain evidence="6">ATCC 19089 / CB15</strain>
    </source>
</reference>
<dbReference type="PANTHER" id="PTHR30055:SF226">
    <property type="entry name" value="HTH-TYPE TRANSCRIPTIONAL REGULATOR PKSA"/>
    <property type="match status" value="1"/>
</dbReference>
<dbReference type="AlphaFoldDB" id="Q9A7Q6"/>
<dbReference type="PRINTS" id="PR00455">
    <property type="entry name" value="HTHTETR"/>
</dbReference>
<dbReference type="KEGG" id="ccr:CC_1664"/>
<keyword evidence="6" id="KW-1185">Reference proteome</keyword>
<evidence type="ECO:0000256" key="2">
    <source>
        <dbReference type="PROSITE-ProRule" id="PRU00335"/>
    </source>
</evidence>
<dbReference type="PANTHER" id="PTHR30055">
    <property type="entry name" value="HTH-TYPE TRANSCRIPTIONAL REGULATOR RUTR"/>
    <property type="match status" value="1"/>
</dbReference>
<dbReference type="GO" id="GO:0003700">
    <property type="term" value="F:DNA-binding transcription factor activity"/>
    <property type="evidence" value="ECO:0007669"/>
    <property type="project" value="TreeGrafter"/>
</dbReference>
<dbReference type="SMR" id="Q9A7Q6"/>
<dbReference type="Pfam" id="PF00440">
    <property type="entry name" value="TetR_N"/>
    <property type="match status" value="1"/>
</dbReference>
<dbReference type="EnsemblBacteria" id="AAK23642">
    <property type="protein sequence ID" value="AAK23642"/>
    <property type="gene ID" value="CC_1664"/>
</dbReference>
<dbReference type="eggNOG" id="COG1309">
    <property type="taxonomic scope" value="Bacteria"/>
</dbReference>
<sequence length="210" mass="22742">MARGGTGVSGRMKPVEKVRKSPRQSRSRDSVACILEAAARILEAKGEAGFTTNAVAQRAGVSIGTLYRYYPDKQAILLALAERETEAHRQAVIAVTAGEPSVARDRALIRAFVQAFARRDQARRIAMKAMLAEADHAELAARFSAAENGLKDAAGRPLSRVQAFVLARAVHGALRAAVLEGVDFLQSREFEDELVRLGRAYLGYRPVVVA</sequence>
<evidence type="ECO:0000313" key="6">
    <source>
        <dbReference type="Proteomes" id="UP000001816"/>
    </source>
</evidence>
<dbReference type="BioCyc" id="CAULO:CC1664-MONOMER"/>
<gene>
    <name evidence="5" type="ordered locus">CC_1664</name>
</gene>
<organism evidence="5 6">
    <name type="scientific">Caulobacter vibrioides (strain ATCC 19089 / CIP 103742 / CB 15)</name>
    <name type="common">Caulobacter crescentus</name>
    <dbReference type="NCBI Taxonomy" id="190650"/>
    <lineage>
        <taxon>Bacteria</taxon>
        <taxon>Pseudomonadati</taxon>
        <taxon>Pseudomonadota</taxon>
        <taxon>Alphaproteobacteria</taxon>
        <taxon>Caulobacterales</taxon>
        <taxon>Caulobacteraceae</taxon>
        <taxon>Caulobacter</taxon>
    </lineage>
</organism>
<dbReference type="PIR" id="F87455">
    <property type="entry name" value="F87455"/>
</dbReference>
<dbReference type="InterPro" id="IPR009057">
    <property type="entry name" value="Homeodomain-like_sf"/>
</dbReference>
<dbReference type="GO" id="GO:0000976">
    <property type="term" value="F:transcription cis-regulatory region binding"/>
    <property type="evidence" value="ECO:0007669"/>
    <property type="project" value="TreeGrafter"/>
</dbReference>
<feature type="domain" description="HTH tetR-type" evidence="4">
    <location>
        <begin position="28"/>
        <end position="88"/>
    </location>
</feature>
<name>Q9A7Q6_CAUVC</name>
<dbReference type="Gene3D" id="1.10.357.10">
    <property type="entry name" value="Tetracycline Repressor, domain 2"/>
    <property type="match status" value="1"/>
</dbReference>
<proteinExistence type="predicted"/>
<dbReference type="STRING" id="190650.CC_1664"/>
<feature type="region of interest" description="Disordered" evidence="3">
    <location>
        <begin position="1"/>
        <end position="24"/>
    </location>
</feature>
<dbReference type="Proteomes" id="UP000001816">
    <property type="component" value="Chromosome"/>
</dbReference>
<dbReference type="HOGENOM" id="CLU_069356_46_0_5"/>
<dbReference type="EMBL" id="AE005673">
    <property type="protein sequence ID" value="AAK23642.1"/>
    <property type="molecule type" value="Genomic_DNA"/>
</dbReference>
<dbReference type="PATRIC" id="fig|190650.5.peg.1693"/>